<evidence type="ECO:0000313" key="1">
    <source>
        <dbReference type="EMBL" id="MBE1495561.1"/>
    </source>
</evidence>
<name>A0ABR9HXA3_9PSEU</name>
<dbReference type="EMBL" id="JADBEG010000001">
    <property type="protein sequence ID" value="MBE1495561.1"/>
    <property type="molecule type" value="Genomic_DNA"/>
</dbReference>
<protein>
    <submittedName>
        <fullName evidence="1">Uncharacterized protein</fullName>
    </submittedName>
</protein>
<sequence>MELDNVSVDEVIGDVRLPAVNTTGERNAALNGRKPRVDADTLSLYCDGNPSARGLC</sequence>
<reference evidence="1 2" key="1">
    <citation type="submission" date="2020-10" db="EMBL/GenBank/DDBJ databases">
        <title>Sequencing the genomes of 1000 actinobacteria strains.</title>
        <authorList>
            <person name="Klenk H.-P."/>
        </authorList>
    </citation>
    <scope>NUCLEOTIDE SEQUENCE [LARGE SCALE GENOMIC DNA]</scope>
    <source>
        <strain evidence="1 2">DSM 44653</strain>
    </source>
</reference>
<keyword evidence="2" id="KW-1185">Reference proteome</keyword>
<accession>A0ABR9HXA3</accession>
<evidence type="ECO:0000313" key="2">
    <source>
        <dbReference type="Proteomes" id="UP000631670"/>
    </source>
</evidence>
<comment type="caution">
    <text evidence="1">The sequence shown here is derived from an EMBL/GenBank/DDBJ whole genome shotgun (WGS) entry which is preliminary data.</text>
</comment>
<dbReference type="Proteomes" id="UP000631670">
    <property type="component" value="Unassembled WGS sequence"/>
</dbReference>
<proteinExistence type="predicted"/>
<dbReference type="RefSeq" id="WP_158104310.1">
    <property type="nucleotide sequence ID" value="NZ_JADBEG010000001.1"/>
</dbReference>
<gene>
    <name evidence="1" type="ORF">H4696_002661</name>
</gene>
<organism evidence="1 2">
    <name type="scientific">Amycolatopsis lexingtonensis</name>
    <dbReference type="NCBI Taxonomy" id="218822"/>
    <lineage>
        <taxon>Bacteria</taxon>
        <taxon>Bacillati</taxon>
        <taxon>Actinomycetota</taxon>
        <taxon>Actinomycetes</taxon>
        <taxon>Pseudonocardiales</taxon>
        <taxon>Pseudonocardiaceae</taxon>
        <taxon>Amycolatopsis</taxon>
    </lineage>
</organism>